<evidence type="ECO:0000256" key="6">
    <source>
        <dbReference type="SAM" id="Phobius"/>
    </source>
</evidence>
<keyword evidence="9" id="KW-1185">Reference proteome</keyword>
<dbReference type="Gene3D" id="1.10.510.10">
    <property type="entry name" value="Transferase(Phosphotransferase) domain 1"/>
    <property type="match status" value="1"/>
</dbReference>
<dbReference type="PANTHER" id="PTHR43289:SF34">
    <property type="entry name" value="SERINE_THREONINE-PROTEIN KINASE YBDM-RELATED"/>
    <property type="match status" value="1"/>
</dbReference>
<evidence type="ECO:0000256" key="5">
    <source>
        <dbReference type="PROSITE-ProRule" id="PRU10141"/>
    </source>
</evidence>
<keyword evidence="3 8" id="KW-0418">Kinase</keyword>
<evidence type="ECO:0000256" key="2">
    <source>
        <dbReference type="ARBA" id="ARBA00022741"/>
    </source>
</evidence>
<dbReference type="SMART" id="SM00220">
    <property type="entry name" value="S_TKc"/>
    <property type="match status" value="1"/>
</dbReference>
<evidence type="ECO:0000259" key="7">
    <source>
        <dbReference type="PROSITE" id="PS50011"/>
    </source>
</evidence>
<dbReference type="InterPro" id="IPR011009">
    <property type="entry name" value="Kinase-like_dom_sf"/>
</dbReference>
<protein>
    <submittedName>
        <fullName evidence="8">Putative Ser/Thr protein kinase</fullName>
    </submittedName>
</protein>
<dbReference type="Pfam" id="PF00069">
    <property type="entry name" value="Pkinase"/>
    <property type="match status" value="1"/>
</dbReference>
<feature type="transmembrane region" description="Helical" evidence="6">
    <location>
        <begin position="284"/>
        <end position="306"/>
    </location>
</feature>
<keyword evidence="1" id="KW-0808">Transferase</keyword>
<evidence type="ECO:0000256" key="1">
    <source>
        <dbReference type="ARBA" id="ARBA00022679"/>
    </source>
</evidence>
<evidence type="ECO:0000256" key="3">
    <source>
        <dbReference type="ARBA" id="ARBA00022777"/>
    </source>
</evidence>
<dbReference type="InterPro" id="IPR008271">
    <property type="entry name" value="Ser/Thr_kinase_AS"/>
</dbReference>
<dbReference type="InterPro" id="IPR017441">
    <property type="entry name" value="Protein_kinase_ATP_BS"/>
</dbReference>
<comment type="caution">
    <text evidence="8">The sequence shown here is derived from an EMBL/GenBank/DDBJ whole genome shotgun (WGS) entry which is preliminary data.</text>
</comment>
<dbReference type="PROSITE" id="PS50011">
    <property type="entry name" value="PROTEIN_KINASE_DOM"/>
    <property type="match status" value="1"/>
</dbReference>
<reference evidence="8 9" key="1">
    <citation type="submission" date="2020-08" db="EMBL/GenBank/DDBJ databases">
        <title>Sequencing the genomes of 1000 actinobacteria strains.</title>
        <authorList>
            <person name="Klenk H.-P."/>
        </authorList>
    </citation>
    <scope>NUCLEOTIDE SEQUENCE [LARGE SCALE GENOMIC DNA]</scope>
    <source>
        <strain evidence="8 9">DSM 43023</strain>
    </source>
</reference>
<dbReference type="SUPFAM" id="SSF56112">
    <property type="entry name" value="Protein kinase-like (PK-like)"/>
    <property type="match status" value="1"/>
</dbReference>
<dbReference type="PANTHER" id="PTHR43289">
    <property type="entry name" value="MITOGEN-ACTIVATED PROTEIN KINASE KINASE KINASE 20-RELATED"/>
    <property type="match status" value="1"/>
</dbReference>
<keyword evidence="6" id="KW-0472">Membrane</keyword>
<keyword evidence="6" id="KW-0812">Transmembrane</keyword>
<organism evidence="8 9">
    <name type="scientific">Streptosporangium album</name>
    <dbReference type="NCBI Taxonomy" id="47479"/>
    <lineage>
        <taxon>Bacteria</taxon>
        <taxon>Bacillati</taxon>
        <taxon>Actinomycetota</taxon>
        <taxon>Actinomycetes</taxon>
        <taxon>Streptosporangiales</taxon>
        <taxon>Streptosporangiaceae</taxon>
        <taxon>Streptosporangium</taxon>
    </lineage>
</organism>
<evidence type="ECO:0000313" key="8">
    <source>
        <dbReference type="EMBL" id="MBB4937284.1"/>
    </source>
</evidence>
<evidence type="ECO:0000313" key="9">
    <source>
        <dbReference type="Proteomes" id="UP000534286"/>
    </source>
</evidence>
<dbReference type="EMBL" id="JACHJU010000001">
    <property type="protein sequence ID" value="MBB4937284.1"/>
    <property type="molecule type" value="Genomic_DNA"/>
</dbReference>
<dbReference type="InterPro" id="IPR000719">
    <property type="entry name" value="Prot_kinase_dom"/>
</dbReference>
<name>A0A7W7RSC1_9ACTN</name>
<feature type="binding site" evidence="5">
    <location>
        <position position="42"/>
    </location>
    <ligand>
        <name>ATP</name>
        <dbReference type="ChEBI" id="CHEBI:30616"/>
    </ligand>
</feature>
<dbReference type="Gene3D" id="3.30.200.20">
    <property type="entry name" value="Phosphorylase Kinase, domain 1"/>
    <property type="match status" value="1"/>
</dbReference>
<gene>
    <name evidence="8" type="ORF">FHR32_001589</name>
</gene>
<keyword evidence="2 5" id="KW-0547">Nucleotide-binding</keyword>
<keyword evidence="6" id="KW-1133">Transmembrane helix</keyword>
<sequence>MVLASGDPERVGPYKVLSRLGGGGMGTVYLGEDAEGRHVAIKVINRGLAHREEFRRRFRREVEAARSVRRFCTAAVLDACLDGDEPYVVTEYVPGPTLGAAVSAEGPLDGSSLETLAVNVATALAAIHAAGIVHRDLKPANVLLSSAGPLVIDFGIARILGDLDELTETGGVVGTPHYLAPELLRGEPVTPLCDVYSWGCLLVFAATGRPPFEGETVAALLHRALYDEPRLDGLEPALREVVAAALDKDPAARPSAEALLRMLTGAESPTAPSRRARRFTGRRVLVSVFGVLAVSGIAAWSVYGLAGRGTTGASDMSPTPGTEDMITPEPVAGTPTPAPVRSPVGRGEVWVTGPGCSGDAVHKFWANPGGGEGWKPIRGGWNRDGCDQSALSTTLSGSEKWNETASWYVLPGPGSSCALELYVPDDPRAAGTAVFYVTSATQEYESKLGYSAIDQAAHRGRWVMLGTFDTESGDFFVNFINSSSAKGRESSGPRPAKPVALSAMRATCRPA</sequence>
<dbReference type="PROSITE" id="PS00107">
    <property type="entry name" value="PROTEIN_KINASE_ATP"/>
    <property type="match status" value="1"/>
</dbReference>
<dbReference type="PROSITE" id="PS00108">
    <property type="entry name" value="PROTEIN_KINASE_ST"/>
    <property type="match status" value="1"/>
</dbReference>
<proteinExistence type="predicted"/>
<feature type="domain" description="Protein kinase" evidence="7">
    <location>
        <begin position="14"/>
        <end position="271"/>
    </location>
</feature>
<dbReference type="CDD" id="cd14014">
    <property type="entry name" value="STKc_PknB_like"/>
    <property type="match status" value="1"/>
</dbReference>
<dbReference type="GO" id="GO:0005524">
    <property type="term" value="F:ATP binding"/>
    <property type="evidence" value="ECO:0007669"/>
    <property type="project" value="UniProtKB-UniRule"/>
</dbReference>
<dbReference type="Proteomes" id="UP000534286">
    <property type="component" value="Unassembled WGS sequence"/>
</dbReference>
<evidence type="ECO:0000256" key="4">
    <source>
        <dbReference type="ARBA" id="ARBA00022840"/>
    </source>
</evidence>
<dbReference type="RefSeq" id="WP_312882145.1">
    <property type="nucleotide sequence ID" value="NZ_BAABEK010000111.1"/>
</dbReference>
<keyword evidence="4 5" id="KW-0067">ATP-binding</keyword>
<dbReference type="AlphaFoldDB" id="A0A7W7RSC1"/>
<accession>A0A7W7RSC1</accession>
<dbReference type="GO" id="GO:0004674">
    <property type="term" value="F:protein serine/threonine kinase activity"/>
    <property type="evidence" value="ECO:0007669"/>
    <property type="project" value="TreeGrafter"/>
</dbReference>